<dbReference type="VEuPathDB" id="FungiDB:DNF11_0703"/>
<dbReference type="GO" id="GO:0005096">
    <property type="term" value="F:GTPase activator activity"/>
    <property type="evidence" value="ECO:0007669"/>
    <property type="project" value="TreeGrafter"/>
</dbReference>
<feature type="domain" description="Lethal giant larvae (Lgl)-like C-terminal" evidence="2">
    <location>
        <begin position="669"/>
        <end position="1085"/>
    </location>
</feature>
<organism evidence="3 4">
    <name type="scientific">Malassezia restricta (strain ATCC 96810 / NBRC 103918 / CBS 7877)</name>
    <name type="common">Seborrheic dermatitis infection agent</name>
    <dbReference type="NCBI Taxonomy" id="425264"/>
    <lineage>
        <taxon>Eukaryota</taxon>
        <taxon>Fungi</taxon>
        <taxon>Dikarya</taxon>
        <taxon>Basidiomycota</taxon>
        <taxon>Ustilaginomycotina</taxon>
        <taxon>Malasseziomycetes</taxon>
        <taxon>Malasseziales</taxon>
        <taxon>Malasseziaceae</taxon>
        <taxon>Malassezia</taxon>
    </lineage>
</organism>
<evidence type="ECO:0000256" key="1">
    <source>
        <dbReference type="SAM" id="MobiDB-lite"/>
    </source>
</evidence>
<gene>
    <name evidence="3" type="ORF">DNF11_0703</name>
</gene>
<name>A0A3G2S0T0_MALR7</name>
<dbReference type="GO" id="GO:0019905">
    <property type="term" value="F:syntaxin binding"/>
    <property type="evidence" value="ECO:0007669"/>
    <property type="project" value="TreeGrafter"/>
</dbReference>
<dbReference type="PANTHER" id="PTHR10241">
    <property type="entry name" value="LETHAL 2 GIANT LARVAE PROTEIN"/>
    <property type="match status" value="1"/>
</dbReference>
<feature type="region of interest" description="Disordered" evidence="1">
    <location>
        <begin position="1110"/>
        <end position="1129"/>
    </location>
</feature>
<dbReference type="GO" id="GO:0005886">
    <property type="term" value="C:plasma membrane"/>
    <property type="evidence" value="ECO:0007669"/>
    <property type="project" value="TreeGrafter"/>
</dbReference>
<dbReference type="Gene3D" id="2.130.10.10">
    <property type="entry name" value="YVTN repeat-like/Quinoprotein amine dehydrogenase"/>
    <property type="match status" value="1"/>
</dbReference>
<dbReference type="GO" id="GO:0006887">
    <property type="term" value="P:exocytosis"/>
    <property type="evidence" value="ECO:0007669"/>
    <property type="project" value="TreeGrafter"/>
</dbReference>
<feature type="compositionally biased region" description="Polar residues" evidence="1">
    <location>
        <begin position="1119"/>
        <end position="1129"/>
    </location>
</feature>
<accession>A0A3G2S0T0</accession>
<dbReference type="InterPro" id="IPR015943">
    <property type="entry name" value="WD40/YVTN_repeat-like_dom_sf"/>
</dbReference>
<dbReference type="InterPro" id="IPR036322">
    <property type="entry name" value="WD40_repeat_dom_sf"/>
</dbReference>
<dbReference type="EMBL" id="CP033148">
    <property type="protein sequence ID" value="AYO41653.1"/>
    <property type="molecule type" value="Genomic_DNA"/>
</dbReference>
<reference evidence="3 4" key="1">
    <citation type="submission" date="2018-10" db="EMBL/GenBank/DDBJ databases">
        <title>Complete genome sequence of Malassezia restricta CBS 7877.</title>
        <authorList>
            <person name="Morand S.C."/>
            <person name="Bertignac M."/>
            <person name="Iltis A."/>
            <person name="Kolder I."/>
            <person name="Pirovano W."/>
            <person name="Jourdain R."/>
            <person name="Clavaud C."/>
        </authorList>
    </citation>
    <scope>NUCLEOTIDE SEQUENCE [LARGE SCALE GENOMIC DNA]</scope>
    <source>
        <strain evidence="3 4">CBS 7877</strain>
    </source>
</reference>
<protein>
    <recommendedName>
        <fullName evidence="2">Lethal giant larvae (Lgl)-like C-terminal domain-containing protein</fullName>
    </recommendedName>
</protein>
<proteinExistence type="predicted"/>
<dbReference type="GO" id="GO:0005737">
    <property type="term" value="C:cytoplasm"/>
    <property type="evidence" value="ECO:0007669"/>
    <property type="project" value="TreeGrafter"/>
</dbReference>
<evidence type="ECO:0000313" key="4">
    <source>
        <dbReference type="Proteomes" id="UP000269793"/>
    </source>
</evidence>
<dbReference type="STRING" id="425264.A0A3G2S0T0"/>
<dbReference type="SUPFAM" id="SSF50978">
    <property type="entry name" value="WD40 repeat-like"/>
    <property type="match status" value="1"/>
</dbReference>
<dbReference type="Pfam" id="PF08596">
    <property type="entry name" value="Lgl_C"/>
    <property type="match status" value="1"/>
</dbReference>
<dbReference type="AlphaFoldDB" id="A0A3G2S0T0"/>
<dbReference type="PANTHER" id="PTHR10241:SF25">
    <property type="entry name" value="TOMOSYN, ISOFORM C"/>
    <property type="match status" value="1"/>
</dbReference>
<evidence type="ECO:0000259" key="2">
    <source>
        <dbReference type="Pfam" id="PF08596"/>
    </source>
</evidence>
<evidence type="ECO:0000313" key="3">
    <source>
        <dbReference type="EMBL" id="AYO41653.1"/>
    </source>
</evidence>
<dbReference type="InterPro" id="IPR013905">
    <property type="entry name" value="Lgl_C_dom"/>
</dbReference>
<sequence>MSWLKSAVGRSKAAGHDRLPPLNSRLGDWTGDFRDVNKYAEGFLDQLTLPGEISAMAYEPGMGYLAVGTSAGTVHLFGSPCVRMALTLRPALRVKHILFKSDTYLMICIDEKDNLNVYDLSRRDPHAAAMHGARRAAPGQTQMTNSDAPMRIGIHSARNVVLCAEVTSIHSMLFLGLTDGSVEAYDLERFCGTQYRIPNLWWNEEEILRRSQVPNAPSRLHTPLIIDIQTHPRDPGILLLCYEGGAVIYSIRQSTAIHVFQLRLLPGAPGPVPSAPLEEVWSERLCPATAISWSPCGTMFVMGHENGALSFWHIAEEDKPLMVRTLDDIDIDRPVLPEQLPKTSAGPREPIFKLTWSSFPEQGWYEYGAQAAGSWAGSGTAQANTSANHGSAQNGTVLTVMGGTPVDQPATSLHTFHFPPTPAASFFSASASDASARARTALRDSLQPTYVGAYRTASIVEDFCLLPRLSPHFGGTHDPYAILVLVGQDASLPSLAVQSTRRGMDVFSFPPLQGPHSYERLSLPLPLAFSGRGTILGCHMATVPVMQYRRLVQQAPNHPLGTIKYDQPMGGVAKPQVQNAKLMHAQALAQKGQPRILITWHLDGRVRLHDVSPHLLLLGEEDSRRGVVLVDPFPTQLSHLTLHVRDHVLHPSMFGMPALDTLQRFPMQIQIDHVQVAWDSLECVVSLTTGHALHYALGSGTVINTTTSPLVDAMHQMRMDDSPADHVTEFTSLEPLANHESSGFQPNTLMSLLPGSPTCSALSDVGLYACAYGGMLVVADCRSHDIVVRAGSGNADFFSRQLGSREAKIIEHESSSEIVWQRFSVCRTVSDSILALRLLVGRANGFVTVWSFERGSLESWMGFRSDAMSLGMSGRPVYVDVVGSSGAVASATEHNMQRAELDQAREGVTNNTHDFYLLLAVYPHEARLYDQVTGQRFAQADWPDPALSACIIERQNARMLAVIASNSVFILSLPRLDTVHRVQRHVPPDQEVVAATPRISLERQGDFIEITSGQQLRLWTVFGSLPHGEMPSMFLYTPRSLPLPPGAGASGYIASVASWLGSSAGQSLSAGAQIDTIICGKRRAKLPPLPPRMTLSKDNENTPIASSITEQGAGAKDAPTNSTQTSASGSWLGSYQRQFLNFASSSARAQAQLNMQLLHKRDEILSDLDESMTNLERGAKDFFKQTRNSALKAAAKDKIKTYL</sequence>
<dbReference type="OrthoDB" id="19944at2759"/>
<dbReference type="GO" id="GO:0045159">
    <property type="term" value="F:myosin II binding"/>
    <property type="evidence" value="ECO:0007669"/>
    <property type="project" value="TreeGrafter"/>
</dbReference>
<dbReference type="Proteomes" id="UP000269793">
    <property type="component" value="Chromosome I"/>
</dbReference>
<keyword evidence="4" id="KW-1185">Reference proteome</keyword>
<dbReference type="GO" id="GO:0006893">
    <property type="term" value="P:Golgi to plasma membrane transport"/>
    <property type="evidence" value="ECO:0007669"/>
    <property type="project" value="TreeGrafter"/>
</dbReference>